<reference evidence="19" key="1">
    <citation type="submission" date="2024-01" db="EMBL/GenBank/DDBJ databases">
        <authorList>
            <person name="Duan Y.-B."/>
        </authorList>
    </citation>
    <scope>NUCLEOTIDE SEQUENCE</scope>
</reference>
<feature type="transmembrane region" description="Helical" evidence="17">
    <location>
        <begin position="244"/>
        <end position="265"/>
    </location>
</feature>
<evidence type="ECO:0000256" key="15">
    <source>
        <dbReference type="ARBA" id="ARBA00023136"/>
    </source>
</evidence>
<dbReference type="GO" id="GO:0015990">
    <property type="term" value="P:electron transport coupled proton transport"/>
    <property type="evidence" value="ECO:0007669"/>
    <property type="project" value="TreeGrafter"/>
</dbReference>
<keyword evidence="10 17" id="KW-0249">Electron transport</keyword>
<protein>
    <recommendedName>
        <fullName evidence="5 17">NADH-ubiquinone oxidoreductase chain 4</fullName>
        <ecNumber evidence="4 17">7.1.1.2</ecNumber>
    </recommendedName>
</protein>
<evidence type="ECO:0000256" key="11">
    <source>
        <dbReference type="ARBA" id="ARBA00022989"/>
    </source>
</evidence>
<keyword evidence="11 17" id="KW-1133">Transmembrane helix</keyword>
<gene>
    <name evidence="19" type="primary">nad4</name>
</gene>
<feature type="transmembrane region" description="Helical" evidence="17">
    <location>
        <begin position="142"/>
        <end position="161"/>
    </location>
</feature>
<comment type="function">
    <text evidence="17">Core subunit of the mitochondrial membrane respiratory chain NADH dehydrogenase (Complex I) which catalyzes electron transfer from NADH through the respiratory chain, using ubiquinone as an electron acceptor. Essential for the catalytic activity and assembly of complex I.</text>
</comment>
<evidence type="ECO:0000256" key="6">
    <source>
        <dbReference type="ARBA" id="ARBA00022448"/>
    </source>
</evidence>
<keyword evidence="15 17" id="KW-0472">Membrane</keyword>
<feature type="transmembrane region" description="Helical" evidence="17">
    <location>
        <begin position="112"/>
        <end position="130"/>
    </location>
</feature>
<evidence type="ECO:0000256" key="10">
    <source>
        <dbReference type="ARBA" id="ARBA00022982"/>
    </source>
</evidence>
<evidence type="ECO:0000256" key="17">
    <source>
        <dbReference type="RuleBase" id="RU003297"/>
    </source>
</evidence>
<evidence type="ECO:0000313" key="19">
    <source>
        <dbReference type="EMBL" id="XAF36084.1"/>
    </source>
</evidence>
<evidence type="ECO:0000256" key="5">
    <source>
        <dbReference type="ARBA" id="ARBA00021006"/>
    </source>
</evidence>
<evidence type="ECO:0000256" key="1">
    <source>
        <dbReference type="ARBA" id="ARBA00003257"/>
    </source>
</evidence>
<dbReference type="InterPro" id="IPR001750">
    <property type="entry name" value="ND/Mrp_TM"/>
</dbReference>
<feature type="domain" description="NADH:quinone oxidoreductase/Mrp antiporter transmembrane" evidence="18">
    <location>
        <begin position="107"/>
        <end position="390"/>
    </location>
</feature>
<dbReference type="Pfam" id="PF00361">
    <property type="entry name" value="Proton_antipo_M"/>
    <property type="match status" value="1"/>
</dbReference>
<keyword evidence="9" id="KW-1278">Translocase</keyword>
<dbReference type="EC" id="7.1.1.2" evidence="4 17"/>
<feature type="transmembrane region" description="Helical" evidence="17">
    <location>
        <begin position="59"/>
        <end position="80"/>
    </location>
</feature>
<sequence>MMIMNIMLMFSMFIFYFINYNLLMLYYQNLFFLMFLMFLLYNNILFYSLKIYFMLFMDYYSFYLILLTIWIMSLMLMSLIKMNFMKLYIFNFIIMMIMLILTFSSINYFMFYFFFEISMIPTLFLIVGWGGQFERIEASIYMLMYTLFASLPMMIILLKIYNKINILNMILLSNMNLINNIYMYIYLLLAFLVKMPMFFFHLWLPKAHVEAPISGSMILAGIMLKLGGYGLLRMMLIMEELCLIYNYLIISFSLMGAVFISLLCLKQIDMKNIKLLIHLYYMGMMLSSLMSMNMLGYIGGLMMMIGHCLCSSGVFCLVNINYERLLTRSMLLNKGMMNIMSFNKIILIYYMYFYYIIPPSLNLFSEIMMINSLLMWSEALLVILMMLSFFSVVYTMYFYSSINHGFIYKNLNKFMSIFYREYLLIYLHLISLFYLILIF</sequence>
<keyword evidence="6 17" id="KW-0813">Transport</keyword>
<dbReference type="GO" id="GO:0031966">
    <property type="term" value="C:mitochondrial membrane"/>
    <property type="evidence" value="ECO:0007669"/>
    <property type="project" value="UniProtKB-SubCell"/>
</dbReference>
<evidence type="ECO:0000256" key="2">
    <source>
        <dbReference type="ARBA" id="ARBA00004225"/>
    </source>
</evidence>
<dbReference type="PANTHER" id="PTHR43507">
    <property type="entry name" value="NADH-UBIQUINONE OXIDOREDUCTASE CHAIN 4"/>
    <property type="match status" value="1"/>
</dbReference>
<feature type="transmembrane region" description="Helical" evidence="17">
    <location>
        <begin position="418"/>
        <end position="438"/>
    </location>
</feature>
<geneLocation type="mitochondrion" evidence="19"/>
<evidence type="ECO:0000256" key="16">
    <source>
        <dbReference type="ARBA" id="ARBA00049551"/>
    </source>
</evidence>
<organism evidence="19">
    <name type="scientific">Andricus sp</name>
    <dbReference type="NCBI Taxonomy" id="3022421"/>
    <lineage>
        <taxon>Eukaryota</taxon>
        <taxon>Metazoa</taxon>
        <taxon>Ecdysozoa</taxon>
        <taxon>Arthropoda</taxon>
        <taxon>Hexapoda</taxon>
        <taxon>Insecta</taxon>
        <taxon>Pterygota</taxon>
        <taxon>Neoptera</taxon>
        <taxon>Endopterygota</taxon>
        <taxon>Hymenoptera</taxon>
        <taxon>Apocrita</taxon>
        <taxon>Proctotrupomorpha</taxon>
        <taxon>Cynipoidea</taxon>
        <taxon>Cynipidae</taxon>
        <taxon>Cynipinae</taxon>
        <taxon>Cynipini</taxon>
        <taxon>Andricus</taxon>
    </lineage>
</organism>
<evidence type="ECO:0000256" key="3">
    <source>
        <dbReference type="ARBA" id="ARBA00009025"/>
    </source>
</evidence>
<feature type="transmembrane region" description="Helical" evidence="17">
    <location>
        <begin position="87"/>
        <end position="106"/>
    </location>
</feature>
<evidence type="ECO:0000256" key="12">
    <source>
        <dbReference type="ARBA" id="ARBA00023027"/>
    </source>
</evidence>
<dbReference type="GO" id="GO:0048039">
    <property type="term" value="F:ubiquinone binding"/>
    <property type="evidence" value="ECO:0007669"/>
    <property type="project" value="TreeGrafter"/>
</dbReference>
<dbReference type="AlphaFoldDB" id="A0AB38ZLF4"/>
<keyword evidence="13 17" id="KW-0830">Ubiquinone</keyword>
<dbReference type="EMBL" id="PP228926">
    <property type="protein sequence ID" value="XAF36084.1"/>
    <property type="molecule type" value="Genomic_DNA"/>
</dbReference>
<feature type="transmembrane region" description="Helical" evidence="17">
    <location>
        <begin position="342"/>
        <end position="361"/>
    </location>
</feature>
<feature type="transmembrane region" description="Helical" evidence="17">
    <location>
        <begin position="216"/>
        <end position="238"/>
    </location>
</feature>
<evidence type="ECO:0000256" key="4">
    <source>
        <dbReference type="ARBA" id="ARBA00012944"/>
    </source>
</evidence>
<accession>A0AB38ZLF4</accession>
<comment type="subcellular location">
    <subcellularLocation>
        <location evidence="2 17">Mitochondrion membrane</location>
        <topology evidence="2 17">Multi-pass membrane protein</topology>
    </subcellularLocation>
</comment>
<feature type="transmembrane region" description="Helical" evidence="17">
    <location>
        <begin position="30"/>
        <end position="53"/>
    </location>
</feature>
<comment type="similarity">
    <text evidence="3 17">Belongs to the complex I subunit 4 family.</text>
</comment>
<feature type="transmembrane region" description="Helical" evidence="17">
    <location>
        <begin position="181"/>
        <end position="204"/>
    </location>
</feature>
<keyword evidence="12 17" id="KW-0520">NAD</keyword>
<keyword evidence="7 17" id="KW-0679">Respiratory chain</keyword>
<dbReference type="GO" id="GO:0042773">
    <property type="term" value="P:ATP synthesis coupled electron transport"/>
    <property type="evidence" value="ECO:0007669"/>
    <property type="project" value="InterPro"/>
</dbReference>
<feature type="transmembrane region" description="Helical" evidence="17">
    <location>
        <begin position="6"/>
        <end position="23"/>
    </location>
</feature>
<feature type="transmembrane region" description="Helical" evidence="17">
    <location>
        <begin position="373"/>
        <end position="397"/>
    </location>
</feature>
<evidence type="ECO:0000256" key="7">
    <source>
        <dbReference type="ARBA" id="ARBA00022660"/>
    </source>
</evidence>
<comment type="function">
    <text evidence="1">Core subunit of the mitochondrial membrane respiratory chain NADH dehydrogenase (Complex I) that is believed to belong to the minimal assembly required for catalysis. Complex I functions in the transfer of electrons from NADH to the respiratory chain. The immediate electron acceptor for the enzyme is believed to be ubiquinone.</text>
</comment>
<dbReference type="PANTHER" id="PTHR43507:SF20">
    <property type="entry name" value="NADH-UBIQUINONE OXIDOREDUCTASE CHAIN 4"/>
    <property type="match status" value="1"/>
</dbReference>
<evidence type="ECO:0000256" key="14">
    <source>
        <dbReference type="ARBA" id="ARBA00023128"/>
    </source>
</evidence>
<dbReference type="InterPro" id="IPR003918">
    <property type="entry name" value="NADH_UbQ_OxRdtase"/>
</dbReference>
<evidence type="ECO:0000256" key="13">
    <source>
        <dbReference type="ARBA" id="ARBA00023075"/>
    </source>
</evidence>
<dbReference type="GO" id="GO:0008137">
    <property type="term" value="F:NADH dehydrogenase (ubiquinone) activity"/>
    <property type="evidence" value="ECO:0007669"/>
    <property type="project" value="UniProtKB-UniRule"/>
</dbReference>
<evidence type="ECO:0000259" key="18">
    <source>
        <dbReference type="Pfam" id="PF00361"/>
    </source>
</evidence>
<keyword evidence="14 17" id="KW-0496">Mitochondrion</keyword>
<dbReference type="GO" id="GO:0003954">
    <property type="term" value="F:NADH dehydrogenase activity"/>
    <property type="evidence" value="ECO:0007669"/>
    <property type="project" value="TreeGrafter"/>
</dbReference>
<evidence type="ECO:0000256" key="8">
    <source>
        <dbReference type="ARBA" id="ARBA00022692"/>
    </source>
</evidence>
<comment type="catalytic activity">
    <reaction evidence="16 17">
        <text>a ubiquinone + NADH + 5 H(+)(in) = a ubiquinol + NAD(+) + 4 H(+)(out)</text>
        <dbReference type="Rhea" id="RHEA:29091"/>
        <dbReference type="Rhea" id="RHEA-COMP:9565"/>
        <dbReference type="Rhea" id="RHEA-COMP:9566"/>
        <dbReference type="ChEBI" id="CHEBI:15378"/>
        <dbReference type="ChEBI" id="CHEBI:16389"/>
        <dbReference type="ChEBI" id="CHEBI:17976"/>
        <dbReference type="ChEBI" id="CHEBI:57540"/>
        <dbReference type="ChEBI" id="CHEBI:57945"/>
        <dbReference type="EC" id="7.1.1.2"/>
    </reaction>
</comment>
<keyword evidence="8 17" id="KW-0812">Transmembrane</keyword>
<proteinExistence type="inferred from homology"/>
<evidence type="ECO:0000256" key="9">
    <source>
        <dbReference type="ARBA" id="ARBA00022967"/>
    </source>
</evidence>
<dbReference type="PRINTS" id="PR01437">
    <property type="entry name" value="NUOXDRDTASE4"/>
</dbReference>
<name>A0AB38ZLF4_9HYME</name>
<feature type="transmembrane region" description="Helical" evidence="17">
    <location>
        <begin position="304"/>
        <end position="322"/>
    </location>
</feature>